<dbReference type="PANTHER" id="PTHR36920:SF1">
    <property type="entry name" value="OUTER MEMBRANE PROTEIN W"/>
    <property type="match status" value="1"/>
</dbReference>
<feature type="signal peptide" evidence="2">
    <location>
        <begin position="1"/>
        <end position="24"/>
    </location>
</feature>
<feature type="chain" id="PRO_5015660306" evidence="2">
    <location>
        <begin position="25"/>
        <end position="201"/>
    </location>
</feature>
<gene>
    <name evidence="3" type="ORF">C8N32_101187</name>
</gene>
<evidence type="ECO:0000256" key="2">
    <source>
        <dbReference type="SAM" id="SignalP"/>
    </source>
</evidence>
<dbReference type="EMBL" id="QAAA01000001">
    <property type="protein sequence ID" value="PTN03990.1"/>
    <property type="molecule type" value="Genomic_DNA"/>
</dbReference>
<dbReference type="OrthoDB" id="9807574at2"/>
<evidence type="ECO:0000256" key="1">
    <source>
        <dbReference type="ARBA" id="ARBA00009330"/>
    </source>
</evidence>
<dbReference type="PANTHER" id="PTHR36920">
    <property type="match status" value="1"/>
</dbReference>
<keyword evidence="2" id="KW-0732">Signal</keyword>
<dbReference type="InterPro" id="IPR005618">
    <property type="entry name" value="OMPW"/>
</dbReference>
<proteinExistence type="inferred from homology"/>
<dbReference type="Pfam" id="PF03922">
    <property type="entry name" value="OmpW"/>
    <property type="match status" value="1"/>
</dbReference>
<reference evidence="3 4" key="1">
    <citation type="submission" date="2018-04" db="EMBL/GenBank/DDBJ databases">
        <title>Genomic Encyclopedia of Archaeal and Bacterial Type Strains, Phase II (KMG-II): from individual species to whole genera.</title>
        <authorList>
            <person name="Goeker M."/>
        </authorList>
    </citation>
    <scope>NUCLEOTIDE SEQUENCE [LARGE SCALE GENOMIC DNA]</scope>
    <source>
        <strain evidence="3 4">DSM 18064</strain>
    </source>
</reference>
<sequence>MPNTITLTAAALASALALAPMAQAQSAGDFTLGIGLIGVMPKSDNGDLAGFRSDVQDSVRPSITFEYFVRENIGIEVLGALPFEHDIKLGGVEAASTKHLPPTVSLQYHFANASAFTPFLGAGINYTTFFEEDSPLGDLSIDDSWGLALHAGFDYAVSDTGAFRADVRWIDINSDVKLEGDKIGDVDIDPFTFGVSYIHRF</sequence>
<dbReference type="AlphaFoldDB" id="A0A2T5BWM1"/>
<evidence type="ECO:0000313" key="4">
    <source>
        <dbReference type="Proteomes" id="UP000243859"/>
    </source>
</evidence>
<comment type="caution">
    <text evidence="3">The sequence shown here is derived from an EMBL/GenBank/DDBJ whole genome shotgun (WGS) entry which is preliminary data.</text>
</comment>
<dbReference type="Gene3D" id="2.40.160.20">
    <property type="match status" value="1"/>
</dbReference>
<dbReference type="SUPFAM" id="SSF56925">
    <property type="entry name" value="OMPA-like"/>
    <property type="match status" value="1"/>
</dbReference>
<dbReference type="RefSeq" id="WP_107890589.1">
    <property type="nucleotide sequence ID" value="NZ_NHSI01000066.1"/>
</dbReference>
<evidence type="ECO:0000313" key="3">
    <source>
        <dbReference type="EMBL" id="PTN03990.1"/>
    </source>
</evidence>
<dbReference type="GO" id="GO:0019867">
    <property type="term" value="C:outer membrane"/>
    <property type="evidence" value="ECO:0007669"/>
    <property type="project" value="InterPro"/>
</dbReference>
<keyword evidence="4" id="KW-1185">Reference proteome</keyword>
<protein>
    <submittedName>
        <fullName evidence="3">Outer membrane protein</fullName>
    </submittedName>
</protein>
<dbReference type="Proteomes" id="UP000243859">
    <property type="component" value="Unassembled WGS sequence"/>
</dbReference>
<dbReference type="InterPro" id="IPR011250">
    <property type="entry name" value="OMP/PagP_B-barrel"/>
</dbReference>
<accession>A0A2T5BWM1</accession>
<dbReference type="GO" id="GO:0055085">
    <property type="term" value="P:transmembrane transport"/>
    <property type="evidence" value="ECO:0007669"/>
    <property type="project" value="TreeGrafter"/>
</dbReference>
<comment type="similarity">
    <text evidence="1">Belongs to the OmpW/AlkL family.</text>
</comment>
<name>A0A2T5BWM1_9RHOB</name>
<organism evidence="3 4">
    <name type="scientific">Rhodovulum imhoffii</name>
    <dbReference type="NCBI Taxonomy" id="365340"/>
    <lineage>
        <taxon>Bacteria</taxon>
        <taxon>Pseudomonadati</taxon>
        <taxon>Pseudomonadota</taxon>
        <taxon>Alphaproteobacteria</taxon>
        <taxon>Rhodobacterales</taxon>
        <taxon>Paracoccaceae</taxon>
        <taxon>Rhodovulum</taxon>
    </lineage>
</organism>